<keyword evidence="1" id="KW-0812">Transmembrane</keyword>
<dbReference type="EMBL" id="JAIVFQ010000055">
    <property type="protein sequence ID" value="MCC5602636.1"/>
    <property type="molecule type" value="Genomic_DNA"/>
</dbReference>
<keyword evidence="3" id="KW-1185">Reference proteome</keyword>
<dbReference type="RefSeq" id="WP_229488186.1">
    <property type="nucleotide sequence ID" value="NZ_JAIVFQ010000055.1"/>
</dbReference>
<accession>A0ABS8IFH2</accession>
<protein>
    <submittedName>
        <fullName evidence="2">Uncharacterized protein</fullName>
    </submittedName>
</protein>
<evidence type="ECO:0000313" key="2">
    <source>
        <dbReference type="EMBL" id="MCC5602636.1"/>
    </source>
</evidence>
<evidence type="ECO:0000256" key="1">
    <source>
        <dbReference type="SAM" id="Phobius"/>
    </source>
</evidence>
<dbReference type="Proteomes" id="UP001199525">
    <property type="component" value="Unassembled WGS sequence"/>
</dbReference>
<feature type="transmembrane region" description="Helical" evidence="1">
    <location>
        <begin position="34"/>
        <end position="56"/>
    </location>
</feature>
<evidence type="ECO:0000313" key="3">
    <source>
        <dbReference type="Proteomes" id="UP001199525"/>
    </source>
</evidence>
<keyword evidence="1" id="KW-0472">Membrane</keyword>
<comment type="caution">
    <text evidence="2">The sequence shown here is derived from an EMBL/GenBank/DDBJ whole genome shotgun (WGS) entry which is preliminary data.</text>
</comment>
<organism evidence="2 3">
    <name type="scientific">Nostoc favosum CHAB5714</name>
    <dbReference type="NCBI Taxonomy" id="2780399"/>
    <lineage>
        <taxon>Bacteria</taxon>
        <taxon>Bacillati</taxon>
        <taxon>Cyanobacteriota</taxon>
        <taxon>Cyanophyceae</taxon>
        <taxon>Nostocales</taxon>
        <taxon>Nostocaceae</taxon>
        <taxon>Nostoc</taxon>
        <taxon>Nostoc favosum</taxon>
    </lineage>
</organism>
<proteinExistence type="predicted"/>
<gene>
    <name evidence="2" type="ORF">LC586_26440</name>
</gene>
<reference evidence="2 3" key="1">
    <citation type="journal article" date="2021" name="Microorganisms">
        <title>Genome Evolution of Filamentous Cyanobacterium Nostoc Species: From Facultative Symbiosis to Free Living.</title>
        <authorList>
            <person name="Huo D."/>
            <person name="Li H."/>
            <person name="Cai F."/>
            <person name="Guo X."/>
            <person name="Qiao Z."/>
            <person name="Wang W."/>
            <person name="Yu G."/>
            <person name="Li R."/>
        </authorList>
    </citation>
    <scope>NUCLEOTIDE SEQUENCE [LARGE SCALE GENOMIC DNA]</scope>
    <source>
        <strain evidence="2 3">CHAB 5714</strain>
    </source>
</reference>
<keyword evidence="1" id="KW-1133">Transmembrane helix</keyword>
<sequence>MQHQKIDLTASVQLHYAIALIHTLTGLGHSTANLLITSLTFLYLQLNILIMIPTAINN</sequence>
<name>A0ABS8IFH2_9NOSO</name>